<dbReference type="AlphaFoldDB" id="Q9U290"/>
<feature type="region of interest" description="Disordered" evidence="1">
    <location>
        <begin position="371"/>
        <end position="390"/>
    </location>
</feature>
<feature type="region of interest" description="Disordered" evidence="1">
    <location>
        <begin position="70"/>
        <end position="119"/>
    </location>
</feature>
<feature type="region of interest" description="Disordered" evidence="1">
    <location>
        <begin position="637"/>
        <end position="675"/>
    </location>
</feature>
<dbReference type="Gene3D" id="1.20.5.490">
    <property type="entry name" value="Single helix bin"/>
    <property type="match status" value="1"/>
</dbReference>
<evidence type="ECO:0000256" key="1">
    <source>
        <dbReference type="SAM" id="MobiDB-lite"/>
    </source>
</evidence>
<feature type="compositionally biased region" description="Polar residues" evidence="1">
    <location>
        <begin position="260"/>
        <end position="278"/>
    </location>
</feature>
<dbReference type="GO" id="GO:0006357">
    <property type="term" value="P:regulation of transcription by RNA polymerase II"/>
    <property type="evidence" value="ECO:0007669"/>
    <property type="project" value="InterPro"/>
</dbReference>
<feature type="compositionally biased region" description="Polar residues" evidence="1">
    <location>
        <begin position="184"/>
        <end position="197"/>
    </location>
</feature>
<dbReference type="OMA" id="SAHMRNL"/>
<organism evidence="2 3">
    <name type="scientific">Caenorhabditis elegans</name>
    <dbReference type="NCBI Taxonomy" id="6239"/>
    <lineage>
        <taxon>Eukaryota</taxon>
        <taxon>Metazoa</taxon>
        <taxon>Ecdysozoa</taxon>
        <taxon>Nematoda</taxon>
        <taxon>Chromadorea</taxon>
        <taxon>Rhabditida</taxon>
        <taxon>Rhabditina</taxon>
        <taxon>Rhabditomorpha</taxon>
        <taxon>Rhabditoidea</taxon>
        <taxon>Rhabditidae</taxon>
        <taxon>Peloderinae</taxon>
        <taxon>Caenorhabditis</taxon>
    </lineage>
</organism>
<dbReference type="eggNOG" id="ENOG502TF8J">
    <property type="taxonomic scope" value="Eukaryota"/>
</dbReference>
<dbReference type="PeptideAtlas" id="Q9U290"/>
<sequence>MGESFTQAVVEGPQPKPSRFQFVPVPGEFTRGRWKCRDSYHPNAETLEFEKNKSKEEETNPDKISVFFKLRQQQQEPEPEPEPPQPPPQESTIQVTSVKSTRPDTGDPGDSEVVTTDSTESIIITRKNGVTIVRKTSNSLLLPDEKYDQIRQLSIDDFENKEKKQQVPPTPMNTPPASLAVVDTSIQSTTSETTPGHSSSRKPSKEDSSPFDASSATPAPSQLETPQQQKPTTTRHFQVEPVVLSEPSTPAPVAPAPSIETLTSTSPPVTQQLAPSLSEPTFQVIQTEESKNMSMDSVKNVVDAAALSAPAPAPLSQSDRLNHVDEVEGTTPSNVMITVSSAAAALEKKEEAAFAAAGSLDSCGIPISGGGAAAQTSAPHSTPYGTPKDTHIQQQQQPVVFEEILTANGPPPQPSSPLLPALITTTTSAPTIAPASSPIINASGSSIPAASTSGISLFPSGGVTSSLTTPSTTADTHTPIDNKIEQAMELVKTHLTYAVREEVDTLRNTIAELEYQMRESQYECTYYRQNCAPDLIEQASSFVHQQMASHQRPAARRAVSTAGIFDGSSSGGGGGQASSGASASASSAHMRNLQNQIQQMKQITPITTNTCINSTSTSTTAYTSTPTASIPAATAITTTTAPPKPSPTTSESSLITGDLGAPAGAVAQKMTTTNN</sequence>
<protein>
    <submittedName>
        <fullName evidence="2">Serine-rich adhesin for platelets</fullName>
    </submittedName>
</protein>
<dbReference type="IntAct" id="Q9U290">
    <property type="interactions" value="4"/>
</dbReference>
<feature type="region of interest" description="Disordered" evidence="1">
    <location>
        <begin position="153"/>
        <end position="278"/>
    </location>
</feature>
<keyword evidence="5" id="KW-1267">Proteomics identification</keyword>
<dbReference type="EMBL" id="BX284602">
    <property type="protein sequence ID" value="CAB60420.3"/>
    <property type="molecule type" value="Genomic_DNA"/>
</dbReference>
<feature type="compositionally biased region" description="Low complexity" evidence="1">
    <location>
        <begin position="637"/>
        <end position="653"/>
    </location>
</feature>
<feature type="region of interest" description="Disordered" evidence="1">
    <location>
        <begin position="563"/>
        <end position="590"/>
    </location>
</feature>
<dbReference type="PANTHER" id="PTHR12348">
    <property type="entry name" value="TSC22"/>
    <property type="match status" value="1"/>
</dbReference>
<dbReference type="Pfam" id="PF01166">
    <property type="entry name" value="TSC22"/>
    <property type="match status" value="1"/>
</dbReference>
<dbReference type="CDD" id="cd21936">
    <property type="entry name" value="ZIP_TSC22D"/>
    <property type="match status" value="1"/>
</dbReference>
<dbReference type="OrthoDB" id="8961796at2759"/>
<accession>Q9U290</accession>
<dbReference type="UCSC" id="Y48C3A.12">
    <property type="organism name" value="c. elegans"/>
</dbReference>
<dbReference type="Proteomes" id="UP000001940">
    <property type="component" value="Chromosome II"/>
</dbReference>
<evidence type="ECO:0007829" key="5">
    <source>
        <dbReference type="PeptideAtlas" id="Q9U290"/>
    </source>
</evidence>
<dbReference type="WormBase" id="Y48C3A.12a">
    <property type="protein sequence ID" value="CE35370"/>
    <property type="gene ID" value="WBGene00012994"/>
    <property type="gene designation" value="tsct-2"/>
</dbReference>
<dbReference type="PaxDb" id="6239-Y48C3A.12"/>
<dbReference type="SUPFAM" id="SSF58026">
    <property type="entry name" value="Delta-sleep-inducing peptide immunoreactive peptide"/>
    <property type="match status" value="1"/>
</dbReference>
<feature type="compositionally biased region" description="Polar residues" evidence="1">
    <location>
        <begin position="374"/>
        <end position="384"/>
    </location>
</feature>
<name>Q9U290_CAEEL</name>
<feature type="region of interest" description="Disordered" evidence="1">
    <location>
        <begin position="1"/>
        <end position="24"/>
    </location>
</feature>
<reference evidence="2 3" key="1">
    <citation type="journal article" date="1998" name="Science">
        <title>Genome sequence of the nematode C. elegans: a platform for investigating biology.</title>
        <authorList>
            <consortium name="The C. elegans sequencing consortium"/>
            <person name="Sulson J.E."/>
            <person name="Waterston R."/>
        </authorList>
    </citation>
    <scope>NUCLEOTIDE SEQUENCE [LARGE SCALE GENOMIC DNA]</scope>
    <source>
        <strain evidence="2 3">Bristol N2</strain>
    </source>
</reference>
<dbReference type="PANTHER" id="PTHR12348:SF27">
    <property type="entry name" value="FLOCCULATION PROTEIN FLO11-RELATED"/>
    <property type="match status" value="1"/>
</dbReference>
<feature type="compositionally biased region" description="Polar residues" evidence="1">
    <location>
        <begin position="91"/>
        <end position="100"/>
    </location>
</feature>
<feature type="compositionally biased region" description="Polar residues" evidence="1">
    <location>
        <begin position="211"/>
        <end position="236"/>
    </location>
</feature>
<keyword evidence="3" id="KW-1185">Reference proteome</keyword>
<evidence type="ECO:0000313" key="2">
    <source>
        <dbReference type="EMBL" id="CAB60420.3"/>
    </source>
</evidence>
<dbReference type="InterPro" id="IPR000580">
    <property type="entry name" value="TSC22/Bun"/>
</dbReference>
<evidence type="ECO:0000313" key="3">
    <source>
        <dbReference type="Proteomes" id="UP000001940"/>
    </source>
</evidence>
<dbReference type="Bgee" id="WBGene00012994">
    <property type="expression patterns" value="Expressed in pharyngeal muscle cell (C elegans) and 4 other cell types or tissues"/>
</dbReference>
<gene>
    <name evidence="2 4" type="primary">tsct-2</name>
    <name evidence="2" type="ORF">CELE_Y48C3A.12</name>
    <name evidence="4" type="ORF">Y48C3A.12</name>
</gene>
<proteinExistence type="evidence at protein level"/>
<feature type="compositionally biased region" description="Low complexity" evidence="1">
    <location>
        <begin position="578"/>
        <end position="588"/>
    </location>
</feature>
<dbReference type="CTD" id="190022"/>
<dbReference type="HOGENOM" id="CLU_033665_0_0_1"/>
<evidence type="ECO:0000313" key="4">
    <source>
        <dbReference type="WormBase" id="Y48C3A.12a"/>
    </source>
</evidence>
<dbReference type="AGR" id="WB:WBGene00012994"/>